<evidence type="ECO:0000256" key="2">
    <source>
        <dbReference type="ARBA" id="ARBA00020515"/>
    </source>
</evidence>
<evidence type="ECO:0000313" key="10">
    <source>
        <dbReference type="EMBL" id="CAA9552076.1"/>
    </source>
</evidence>
<feature type="transmembrane region" description="Helical" evidence="8">
    <location>
        <begin position="147"/>
        <end position="170"/>
    </location>
</feature>
<feature type="transmembrane region" description="Helical" evidence="8">
    <location>
        <begin position="248"/>
        <end position="269"/>
    </location>
</feature>
<dbReference type="AlphaFoldDB" id="A0A6J4UJ29"/>
<dbReference type="SUPFAM" id="SSF161098">
    <property type="entry name" value="MetI-like"/>
    <property type="match status" value="1"/>
</dbReference>
<dbReference type="Gene3D" id="1.10.3720.10">
    <property type="entry name" value="MetI-like"/>
    <property type="match status" value="1"/>
</dbReference>
<dbReference type="InterPro" id="IPR000515">
    <property type="entry name" value="MetI-like"/>
</dbReference>
<dbReference type="CDD" id="cd06261">
    <property type="entry name" value="TM_PBP2"/>
    <property type="match status" value="1"/>
</dbReference>
<sequence length="285" mass="32301">MRRGGREMGVRAWVDRSWRHAILLPLVAVFVLPLVWMTTTSLRETGKPLPRTLEWVGDPVAWSNYPAVFDLLPLWRFAANSAFVVAVAVPLTILVASWAGFAMAQLPREWRLRLTLLSFGVQMVPLTAVWLTRFVLFKQLGLIDTPWALIAPAVMGSSPFYVLLFLWTFLRVPREVFESARLDGANPLRVWVGIAMPLARPTIIAVSVLAFVLYWSSFVDPLVYIRSTDRQTLPFALQMLFQLDRSNWPLLMAGAVLVTGPVVLVFLLAQRYFLQEFRGQGFLGR</sequence>
<keyword evidence="7 8" id="KW-0472">Membrane</keyword>
<evidence type="ECO:0000256" key="1">
    <source>
        <dbReference type="ARBA" id="ARBA00004651"/>
    </source>
</evidence>
<organism evidence="10">
    <name type="scientific">uncultured Thermomicrobiales bacterium</name>
    <dbReference type="NCBI Taxonomy" id="1645740"/>
    <lineage>
        <taxon>Bacteria</taxon>
        <taxon>Pseudomonadati</taxon>
        <taxon>Thermomicrobiota</taxon>
        <taxon>Thermomicrobia</taxon>
        <taxon>Thermomicrobiales</taxon>
        <taxon>environmental samples</taxon>
    </lineage>
</organism>
<evidence type="ECO:0000256" key="8">
    <source>
        <dbReference type="RuleBase" id="RU363032"/>
    </source>
</evidence>
<reference evidence="10" key="1">
    <citation type="submission" date="2020-02" db="EMBL/GenBank/DDBJ databases">
        <authorList>
            <person name="Meier V. D."/>
        </authorList>
    </citation>
    <scope>NUCLEOTIDE SEQUENCE</scope>
    <source>
        <strain evidence="10">AVDCRST_MAG73</strain>
    </source>
</reference>
<feature type="transmembrane region" description="Helical" evidence="8">
    <location>
        <begin position="77"/>
        <end position="102"/>
    </location>
</feature>
<evidence type="ECO:0000256" key="7">
    <source>
        <dbReference type="ARBA" id="ARBA00023136"/>
    </source>
</evidence>
<accession>A0A6J4UJ29</accession>
<gene>
    <name evidence="10" type="ORF">AVDCRST_MAG73-2965</name>
</gene>
<feature type="transmembrane region" description="Helical" evidence="8">
    <location>
        <begin position="21"/>
        <end position="39"/>
    </location>
</feature>
<name>A0A6J4UJ29_9BACT</name>
<evidence type="ECO:0000256" key="3">
    <source>
        <dbReference type="ARBA" id="ARBA00022448"/>
    </source>
</evidence>
<dbReference type="PANTHER" id="PTHR43744">
    <property type="entry name" value="ABC TRANSPORTER PERMEASE PROTEIN MG189-RELATED-RELATED"/>
    <property type="match status" value="1"/>
</dbReference>
<evidence type="ECO:0000256" key="6">
    <source>
        <dbReference type="ARBA" id="ARBA00022989"/>
    </source>
</evidence>
<dbReference type="GO" id="GO:0055085">
    <property type="term" value="P:transmembrane transport"/>
    <property type="evidence" value="ECO:0007669"/>
    <property type="project" value="InterPro"/>
</dbReference>
<dbReference type="InterPro" id="IPR035906">
    <property type="entry name" value="MetI-like_sf"/>
</dbReference>
<dbReference type="GO" id="GO:0005886">
    <property type="term" value="C:plasma membrane"/>
    <property type="evidence" value="ECO:0007669"/>
    <property type="project" value="UniProtKB-SubCell"/>
</dbReference>
<comment type="similarity">
    <text evidence="8">Belongs to the binding-protein-dependent transport system permease family.</text>
</comment>
<feature type="transmembrane region" description="Helical" evidence="8">
    <location>
        <begin position="190"/>
        <end position="215"/>
    </location>
</feature>
<evidence type="ECO:0000259" key="9">
    <source>
        <dbReference type="PROSITE" id="PS50928"/>
    </source>
</evidence>
<keyword evidence="4" id="KW-1003">Cell membrane</keyword>
<dbReference type="EMBL" id="CADCWE010000198">
    <property type="protein sequence ID" value="CAA9552076.1"/>
    <property type="molecule type" value="Genomic_DNA"/>
</dbReference>
<keyword evidence="5 8" id="KW-0812">Transmembrane</keyword>
<dbReference type="PROSITE" id="PS50928">
    <property type="entry name" value="ABC_TM1"/>
    <property type="match status" value="1"/>
</dbReference>
<keyword evidence="3 8" id="KW-0813">Transport</keyword>
<keyword evidence="6 8" id="KW-1133">Transmembrane helix</keyword>
<dbReference type="Pfam" id="PF00528">
    <property type="entry name" value="BPD_transp_1"/>
    <property type="match status" value="1"/>
</dbReference>
<evidence type="ECO:0000256" key="5">
    <source>
        <dbReference type="ARBA" id="ARBA00022692"/>
    </source>
</evidence>
<feature type="transmembrane region" description="Helical" evidence="8">
    <location>
        <begin position="114"/>
        <end position="135"/>
    </location>
</feature>
<protein>
    <recommendedName>
        <fullName evidence="2">sn-glycerol-3-phosphate transport system permease protein UgpE</fullName>
    </recommendedName>
</protein>
<evidence type="ECO:0000256" key="4">
    <source>
        <dbReference type="ARBA" id="ARBA00022475"/>
    </source>
</evidence>
<dbReference type="PANTHER" id="PTHR43744:SF8">
    <property type="entry name" value="SN-GLYCEROL-3-PHOSPHATE TRANSPORT SYSTEM PERMEASE PROTEIN UGPE"/>
    <property type="match status" value="1"/>
</dbReference>
<proteinExistence type="inferred from homology"/>
<comment type="subcellular location">
    <subcellularLocation>
        <location evidence="1 8">Cell membrane</location>
        <topology evidence="1 8">Multi-pass membrane protein</topology>
    </subcellularLocation>
</comment>
<feature type="domain" description="ABC transmembrane type-1" evidence="9">
    <location>
        <begin position="78"/>
        <end position="269"/>
    </location>
</feature>